<sequence length="458" mass="50540">MILSQTLEIAVPIGSAAMTDIALIAIFCVVFTYIVRCVFQYTRSKLIGNKLPGPTESFLWGNAADMQAQGGLVLFLDHLHERYGPIARFWDGVGSLSVSINDPKLLQQVNGTRLEKRVDGLDFLKGLLGARGIGYTKGAQAKARRQLWHGVLSGQPFQQSMLPAFNKMVESTLDDWTEGEGDAQGEGVVIEFNMAARMLWLRLNQEIEGQSEWGTGDLLSLLIAAKGPDGSPAFSTAEVHDEVLTLLFGVYDNSKILSHTLHQLACHPCAQEAAREEVDAAWGGRPPNTLQALISLRYLHACLQETLRMSAGRGVIWRVLEQDVRLGKHVLPRNATLVAPSASIHSNPEYWPEPGKFKPERFLEADSGTDKSDKLCPVKHPGGHPLAFIPFGFGLRNCLGQKYAMNTATLVLGHILQRFTVELPSEADRQLHFKEENLSLESTDGIHLRLRPRAKHVS</sequence>
<keyword evidence="3 7" id="KW-0479">Metal-binding</keyword>
<reference evidence="10 11" key="1">
    <citation type="journal article" date="2012" name="Genome Biol.">
        <title>The genome of the polar eukaryotic microalga coccomyxa subellipsoidea reveals traits of cold adaptation.</title>
        <authorList>
            <person name="Blanc G."/>
            <person name="Agarkova I."/>
            <person name="Grimwood J."/>
            <person name="Kuo A."/>
            <person name="Brueggeman A."/>
            <person name="Dunigan D."/>
            <person name="Gurnon J."/>
            <person name="Ladunga I."/>
            <person name="Lindquist E."/>
            <person name="Lucas S."/>
            <person name="Pangilinan J."/>
            <person name="Proschold T."/>
            <person name="Salamov A."/>
            <person name="Schmutz J."/>
            <person name="Weeks D."/>
            <person name="Yamada T."/>
            <person name="Claverie J.M."/>
            <person name="Grigoriev I."/>
            <person name="Van Etten J."/>
            <person name="Lomsadze A."/>
            <person name="Borodovsky M."/>
        </authorList>
    </citation>
    <scope>NUCLEOTIDE SEQUENCE [LARGE SCALE GENOMIC DNA]</scope>
    <source>
        <strain evidence="10 11">C-169</strain>
    </source>
</reference>
<dbReference type="InterPro" id="IPR001128">
    <property type="entry name" value="Cyt_P450"/>
</dbReference>
<dbReference type="SUPFAM" id="SSF48264">
    <property type="entry name" value="Cytochrome P450"/>
    <property type="match status" value="1"/>
</dbReference>
<protein>
    <submittedName>
        <fullName evidence="10">Cytochrome P450</fullName>
    </submittedName>
</protein>
<feature type="binding site" description="axial binding residue" evidence="7">
    <location>
        <position position="398"/>
    </location>
    <ligand>
        <name>heme</name>
        <dbReference type="ChEBI" id="CHEBI:30413"/>
    </ligand>
    <ligandPart>
        <name>Fe</name>
        <dbReference type="ChEBI" id="CHEBI:18248"/>
    </ligandPart>
</feature>
<evidence type="ECO:0000256" key="8">
    <source>
        <dbReference type="RuleBase" id="RU000461"/>
    </source>
</evidence>
<evidence type="ECO:0000256" key="6">
    <source>
        <dbReference type="ARBA" id="ARBA00023033"/>
    </source>
</evidence>
<dbReference type="GO" id="GO:0020037">
    <property type="term" value="F:heme binding"/>
    <property type="evidence" value="ECO:0007669"/>
    <property type="project" value="InterPro"/>
</dbReference>
<dbReference type="GO" id="GO:0016705">
    <property type="term" value="F:oxidoreductase activity, acting on paired donors, with incorporation or reduction of molecular oxygen"/>
    <property type="evidence" value="ECO:0007669"/>
    <property type="project" value="InterPro"/>
</dbReference>
<feature type="transmembrane region" description="Helical" evidence="9">
    <location>
        <begin position="21"/>
        <end position="39"/>
    </location>
</feature>
<keyword evidence="9" id="KW-0812">Transmembrane</keyword>
<gene>
    <name evidence="10" type="ORF">COCSUDRAFT_48278</name>
</gene>
<comment type="cofactor">
    <cofactor evidence="7">
        <name>heme</name>
        <dbReference type="ChEBI" id="CHEBI:30413"/>
    </cofactor>
</comment>
<evidence type="ECO:0000256" key="4">
    <source>
        <dbReference type="ARBA" id="ARBA00023002"/>
    </source>
</evidence>
<keyword evidence="4 8" id="KW-0560">Oxidoreductase</keyword>
<dbReference type="EMBL" id="AGSI01000013">
    <property type="protein sequence ID" value="EIE21104.1"/>
    <property type="molecule type" value="Genomic_DNA"/>
</dbReference>
<evidence type="ECO:0000256" key="5">
    <source>
        <dbReference type="ARBA" id="ARBA00023004"/>
    </source>
</evidence>
<dbReference type="GeneID" id="17039086"/>
<dbReference type="PANTHER" id="PTHR24291:SF50">
    <property type="entry name" value="BIFUNCTIONAL ALBAFLAVENONE MONOOXYGENASE_TERPENE SYNTHASE"/>
    <property type="match status" value="1"/>
</dbReference>
<dbReference type="InterPro" id="IPR017972">
    <property type="entry name" value="Cyt_P450_CS"/>
</dbReference>
<proteinExistence type="inferred from homology"/>
<organism evidence="10 11">
    <name type="scientific">Coccomyxa subellipsoidea (strain C-169)</name>
    <name type="common">Green microalga</name>
    <dbReference type="NCBI Taxonomy" id="574566"/>
    <lineage>
        <taxon>Eukaryota</taxon>
        <taxon>Viridiplantae</taxon>
        <taxon>Chlorophyta</taxon>
        <taxon>core chlorophytes</taxon>
        <taxon>Trebouxiophyceae</taxon>
        <taxon>Trebouxiophyceae incertae sedis</taxon>
        <taxon>Coccomyxaceae</taxon>
        <taxon>Coccomyxa</taxon>
        <taxon>Coccomyxa subellipsoidea</taxon>
    </lineage>
</organism>
<comment type="similarity">
    <text evidence="1 8">Belongs to the cytochrome P450 family.</text>
</comment>
<evidence type="ECO:0000256" key="9">
    <source>
        <dbReference type="SAM" id="Phobius"/>
    </source>
</evidence>
<dbReference type="GO" id="GO:0004497">
    <property type="term" value="F:monooxygenase activity"/>
    <property type="evidence" value="ECO:0007669"/>
    <property type="project" value="UniProtKB-KW"/>
</dbReference>
<dbReference type="Gene3D" id="1.10.630.10">
    <property type="entry name" value="Cytochrome P450"/>
    <property type="match status" value="2"/>
</dbReference>
<dbReference type="Pfam" id="PF00067">
    <property type="entry name" value="p450"/>
    <property type="match status" value="2"/>
</dbReference>
<keyword evidence="2 7" id="KW-0349">Heme</keyword>
<keyword evidence="11" id="KW-1185">Reference proteome</keyword>
<dbReference type="InterPro" id="IPR036396">
    <property type="entry name" value="Cyt_P450_sf"/>
</dbReference>
<name>I0YRT5_COCSC</name>
<dbReference type="PANTHER" id="PTHR24291">
    <property type="entry name" value="CYTOCHROME P450 FAMILY 4"/>
    <property type="match status" value="1"/>
</dbReference>
<dbReference type="InterPro" id="IPR002403">
    <property type="entry name" value="Cyt_P450_E_grp-IV"/>
</dbReference>
<evidence type="ECO:0000256" key="3">
    <source>
        <dbReference type="ARBA" id="ARBA00022723"/>
    </source>
</evidence>
<dbReference type="KEGG" id="csl:COCSUDRAFT_48278"/>
<evidence type="ECO:0000256" key="2">
    <source>
        <dbReference type="ARBA" id="ARBA00022617"/>
    </source>
</evidence>
<dbReference type="InterPro" id="IPR050196">
    <property type="entry name" value="Cytochrome_P450_Monoox"/>
</dbReference>
<comment type="caution">
    <text evidence="10">The sequence shown here is derived from an EMBL/GenBank/DDBJ whole genome shotgun (WGS) entry which is preliminary data.</text>
</comment>
<keyword evidence="5 7" id="KW-0408">Iron</keyword>
<dbReference type="OrthoDB" id="534811at2759"/>
<dbReference type="GO" id="GO:0005506">
    <property type="term" value="F:iron ion binding"/>
    <property type="evidence" value="ECO:0007669"/>
    <property type="project" value="InterPro"/>
</dbReference>
<dbReference type="PROSITE" id="PS00086">
    <property type="entry name" value="CYTOCHROME_P450"/>
    <property type="match status" value="1"/>
</dbReference>
<dbReference type="RefSeq" id="XP_005645648.1">
    <property type="nucleotide sequence ID" value="XM_005645591.1"/>
</dbReference>
<dbReference type="Proteomes" id="UP000007264">
    <property type="component" value="Unassembled WGS sequence"/>
</dbReference>
<dbReference type="PRINTS" id="PR00465">
    <property type="entry name" value="EP450IV"/>
</dbReference>
<evidence type="ECO:0000256" key="1">
    <source>
        <dbReference type="ARBA" id="ARBA00010617"/>
    </source>
</evidence>
<dbReference type="AlphaFoldDB" id="I0YRT5"/>
<keyword evidence="6 8" id="KW-0503">Monooxygenase</keyword>
<keyword evidence="9" id="KW-0472">Membrane</keyword>
<dbReference type="STRING" id="574566.I0YRT5"/>
<evidence type="ECO:0000256" key="7">
    <source>
        <dbReference type="PIRSR" id="PIRSR602403-1"/>
    </source>
</evidence>
<dbReference type="eggNOG" id="KOG0157">
    <property type="taxonomic scope" value="Eukaryota"/>
</dbReference>
<keyword evidence="9" id="KW-1133">Transmembrane helix</keyword>
<dbReference type="PRINTS" id="PR00385">
    <property type="entry name" value="P450"/>
</dbReference>
<evidence type="ECO:0000313" key="10">
    <source>
        <dbReference type="EMBL" id="EIE21104.1"/>
    </source>
</evidence>
<evidence type="ECO:0000313" key="11">
    <source>
        <dbReference type="Proteomes" id="UP000007264"/>
    </source>
</evidence>
<accession>I0YRT5</accession>